<reference evidence="2" key="1">
    <citation type="journal article" date="2021" name="PeerJ">
        <title>Extensive microbial diversity within the chicken gut microbiome revealed by metagenomics and culture.</title>
        <authorList>
            <person name="Gilroy R."/>
            <person name="Ravi A."/>
            <person name="Getino M."/>
            <person name="Pursley I."/>
            <person name="Horton D.L."/>
            <person name="Alikhan N.F."/>
            <person name="Baker D."/>
            <person name="Gharbi K."/>
            <person name="Hall N."/>
            <person name="Watson M."/>
            <person name="Adriaenssens E.M."/>
            <person name="Foster-Nyarko E."/>
            <person name="Jarju S."/>
            <person name="Secka A."/>
            <person name="Antonio M."/>
            <person name="Oren A."/>
            <person name="Chaudhuri R.R."/>
            <person name="La Ragione R."/>
            <person name="Hildebrand F."/>
            <person name="Pallen M.J."/>
        </authorList>
    </citation>
    <scope>NUCLEOTIDE SEQUENCE</scope>
    <source>
        <strain evidence="2">CHK196-7946</strain>
    </source>
</reference>
<keyword evidence="1" id="KW-1133">Transmembrane helix</keyword>
<feature type="transmembrane region" description="Helical" evidence="1">
    <location>
        <begin position="24"/>
        <end position="48"/>
    </location>
</feature>
<name>A0A9D2Q9R1_9FIRM</name>
<proteinExistence type="predicted"/>
<reference evidence="2" key="2">
    <citation type="submission" date="2021-04" db="EMBL/GenBank/DDBJ databases">
        <authorList>
            <person name="Gilroy R."/>
        </authorList>
    </citation>
    <scope>NUCLEOTIDE SEQUENCE</scope>
    <source>
        <strain evidence="2">CHK196-7946</strain>
    </source>
</reference>
<gene>
    <name evidence="2" type="ORF">H9697_11120</name>
</gene>
<dbReference type="GO" id="GO:0015297">
    <property type="term" value="F:antiporter activity"/>
    <property type="evidence" value="ECO:0007669"/>
    <property type="project" value="InterPro"/>
</dbReference>
<dbReference type="Pfam" id="PF01554">
    <property type="entry name" value="MatE"/>
    <property type="match status" value="1"/>
</dbReference>
<keyword evidence="1" id="KW-0812">Transmembrane</keyword>
<evidence type="ECO:0000313" key="2">
    <source>
        <dbReference type="EMBL" id="HJC75472.1"/>
    </source>
</evidence>
<evidence type="ECO:0000313" key="3">
    <source>
        <dbReference type="Proteomes" id="UP000823902"/>
    </source>
</evidence>
<protein>
    <submittedName>
        <fullName evidence="2">Uncharacterized protein</fullName>
    </submittedName>
</protein>
<dbReference type="EMBL" id="DWVY01000056">
    <property type="protein sequence ID" value="HJC75472.1"/>
    <property type="molecule type" value="Genomic_DNA"/>
</dbReference>
<comment type="caution">
    <text evidence="2">The sequence shown here is derived from an EMBL/GenBank/DDBJ whole genome shotgun (WGS) entry which is preliminary data.</text>
</comment>
<evidence type="ECO:0000256" key="1">
    <source>
        <dbReference type="SAM" id="Phobius"/>
    </source>
</evidence>
<organism evidence="2 3">
    <name type="scientific">Candidatus Mediterraneibacter faecavium</name>
    <dbReference type="NCBI Taxonomy" id="2838668"/>
    <lineage>
        <taxon>Bacteria</taxon>
        <taxon>Bacillati</taxon>
        <taxon>Bacillota</taxon>
        <taxon>Clostridia</taxon>
        <taxon>Lachnospirales</taxon>
        <taxon>Lachnospiraceae</taxon>
        <taxon>Mediterraneibacter</taxon>
    </lineage>
</organism>
<dbReference type="InterPro" id="IPR002528">
    <property type="entry name" value="MATE_fam"/>
</dbReference>
<accession>A0A9D2Q9R1</accession>
<dbReference type="GO" id="GO:0016020">
    <property type="term" value="C:membrane"/>
    <property type="evidence" value="ECO:0007669"/>
    <property type="project" value="InterPro"/>
</dbReference>
<dbReference type="Proteomes" id="UP000823902">
    <property type="component" value="Unassembled WGS sequence"/>
</dbReference>
<dbReference type="GO" id="GO:0042910">
    <property type="term" value="F:xenobiotic transmembrane transporter activity"/>
    <property type="evidence" value="ECO:0007669"/>
    <property type="project" value="InterPro"/>
</dbReference>
<feature type="transmembrane region" description="Helical" evidence="1">
    <location>
        <begin position="60"/>
        <end position="84"/>
    </location>
</feature>
<keyword evidence="1" id="KW-0472">Membrane</keyword>
<dbReference type="AlphaFoldDB" id="A0A9D2Q9R1"/>
<sequence>MINWRHSLRRICIDKQVKKLYQQALFLALASGVLLEILLLILCPYIPVWMGAEPAIRDQAFRYFFIISVPLVFRYVSTILGAALRTVQDTKTPVLGTSMVSCFGYVVRAHPVNVPLRQVLGAGTSRRLVLYDRGQCVQGSSLCGPVPDKTQPGEEVAWQQLKQKGIYTVRVSALSSIKDCLSTSRNFSTGFEKT</sequence>